<protein>
    <submittedName>
        <fullName evidence="2">Uncharacterized protein</fullName>
    </submittedName>
</protein>
<dbReference type="Proteomes" id="UP000030669">
    <property type="component" value="Unassembled WGS sequence"/>
</dbReference>
<feature type="region of interest" description="Disordered" evidence="1">
    <location>
        <begin position="398"/>
        <end position="422"/>
    </location>
</feature>
<name>S7Q7B1_GLOTA</name>
<feature type="compositionally biased region" description="Basic and acidic residues" evidence="1">
    <location>
        <begin position="174"/>
        <end position="190"/>
    </location>
</feature>
<evidence type="ECO:0000313" key="3">
    <source>
        <dbReference type="Proteomes" id="UP000030669"/>
    </source>
</evidence>
<dbReference type="RefSeq" id="XP_007866540.1">
    <property type="nucleotide sequence ID" value="XM_007868349.1"/>
</dbReference>
<dbReference type="KEGG" id="gtr:GLOTRDRAFT_93866"/>
<reference evidence="2 3" key="1">
    <citation type="journal article" date="2012" name="Science">
        <title>The Paleozoic origin of enzymatic lignin decomposition reconstructed from 31 fungal genomes.</title>
        <authorList>
            <person name="Floudas D."/>
            <person name="Binder M."/>
            <person name="Riley R."/>
            <person name="Barry K."/>
            <person name="Blanchette R.A."/>
            <person name="Henrissat B."/>
            <person name="Martinez A.T."/>
            <person name="Otillar R."/>
            <person name="Spatafora J.W."/>
            <person name="Yadav J.S."/>
            <person name="Aerts A."/>
            <person name="Benoit I."/>
            <person name="Boyd A."/>
            <person name="Carlson A."/>
            <person name="Copeland A."/>
            <person name="Coutinho P.M."/>
            <person name="de Vries R.P."/>
            <person name="Ferreira P."/>
            <person name="Findley K."/>
            <person name="Foster B."/>
            <person name="Gaskell J."/>
            <person name="Glotzer D."/>
            <person name="Gorecki P."/>
            <person name="Heitman J."/>
            <person name="Hesse C."/>
            <person name="Hori C."/>
            <person name="Igarashi K."/>
            <person name="Jurgens J.A."/>
            <person name="Kallen N."/>
            <person name="Kersten P."/>
            <person name="Kohler A."/>
            <person name="Kuees U."/>
            <person name="Kumar T.K.A."/>
            <person name="Kuo A."/>
            <person name="LaButti K."/>
            <person name="Larrondo L.F."/>
            <person name="Lindquist E."/>
            <person name="Ling A."/>
            <person name="Lombard V."/>
            <person name="Lucas S."/>
            <person name="Lundell T."/>
            <person name="Martin R."/>
            <person name="McLaughlin D.J."/>
            <person name="Morgenstern I."/>
            <person name="Morin E."/>
            <person name="Murat C."/>
            <person name="Nagy L.G."/>
            <person name="Nolan M."/>
            <person name="Ohm R.A."/>
            <person name="Patyshakuliyeva A."/>
            <person name="Rokas A."/>
            <person name="Ruiz-Duenas F.J."/>
            <person name="Sabat G."/>
            <person name="Salamov A."/>
            <person name="Samejima M."/>
            <person name="Schmutz J."/>
            <person name="Slot J.C."/>
            <person name="St John F."/>
            <person name="Stenlid J."/>
            <person name="Sun H."/>
            <person name="Sun S."/>
            <person name="Syed K."/>
            <person name="Tsang A."/>
            <person name="Wiebenga A."/>
            <person name="Young D."/>
            <person name="Pisabarro A."/>
            <person name="Eastwood D.C."/>
            <person name="Martin F."/>
            <person name="Cullen D."/>
            <person name="Grigoriev I.V."/>
            <person name="Hibbett D.S."/>
        </authorList>
    </citation>
    <scope>NUCLEOTIDE SEQUENCE [LARGE SCALE GENOMIC DNA]</scope>
    <source>
        <strain evidence="2 3">ATCC 11539</strain>
    </source>
</reference>
<feature type="compositionally biased region" description="Low complexity" evidence="1">
    <location>
        <begin position="231"/>
        <end position="257"/>
    </location>
</feature>
<evidence type="ECO:0000256" key="1">
    <source>
        <dbReference type="SAM" id="MobiDB-lite"/>
    </source>
</evidence>
<feature type="compositionally biased region" description="Polar residues" evidence="1">
    <location>
        <begin position="208"/>
        <end position="230"/>
    </location>
</feature>
<evidence type="ECO:0000313" key="2">
    <source>
        <dbReference type="EMBL" id="EPQ55417.1"/>
    </source>
</evidence>
<dbReference type="EMBL" id="KB469302">
    <property type="protein sequence ID" value="EPQ55417.1"/>
    <property type="molecule type" value="Genomic_DNA"/>
</dbReference>
<dbReference type="OrthoDB" id="10649612at2759"/>
<feature type="region of interest" description="Disordered" evidence="1">
    <location>
        <begin position="166"/>
        <end position="271"/>
    </location>
</feature>
<sequence length="497" mass="56265">MYDLLDSRLGGNRERSRSQAVRYTPWEWETNRSRSRQDEQRCIESFPRLALTTIPDGRPPTREQCPPPLIKYSHSPESYMAALELVMPRQQARSLLDEVRAMAEKYLDMTKGVRQQRQDVWEGFIADTCARWPVFARYESAFPLRRYMSGILIKASARAARRATKSVISAKPGADARKEAPRKPYVDIVKRPITRSQVSNKGKIPPAKTSNPQSTRQTGDTEVTVSKSTWANSEASWPNASNAAAPSVAGPSVPSPSQTAPSARPAPTVSPSAEHTVQAFLRGLKPNLEYTYPVLRAYGITLWEDLEAFRCWSRESQEGVLRQFVRDEKLTGFECDVLLRALNTRAERDQAMRYRDGSQGTPKTPQQTRVSRGNDTSCVQLPNTVTFATGANAYTPYRTDRREKFREERISSQKSVHSERLREQEEGDVVVMVVVTNKEVPANSGRQTYQSYQSFRHNLRALQRSQLLSHRPDPEDDIIPFDADHDALISCYIDALP</sequence>
<accession>S7Q7B1</accession>
<gene>
    <name evidence="2" type="ORF">GLOTRDRAFT_93866</name>
</gene>
<dbReference type="HOGENOM" id="CLU_548654_0_0_1"/>
<proteinExistence type="predicted"/>
<dbReference type="GeneID" id="19309556"/>
<feature type="compositionally biased region" description="Polar residues" evidence="1">
    <location>
        <begin position="358"/>
        <end position="376"/>
    </location>
</feature>
<organism evidence="2 3">
    <name type="scientific">Gloeophyllum trabeum (strain ATCC 11539 / FP-39264 / Madison 617)</name>
    <name type="common">Brown rot fungus</name>
    <dbReference type="NCBI Taxonomy" id="670483"/>
    <lineage>
        <taxon>Eukaryota</taxon>
        <taxon>Fungi</taxon>
        <taxon>Dikarya</taxon>
        <taxon>Basidiomycota</taxon>
        <taxon>Agaricomycotina</taxon>
        <taxon>Agaricomycetes</taxon>
        <taxon>Gloeophyllales</taxon>
        <taxon>Gloeophyllaceae</taxon>
        <taxon>Gloeophyllum</taxon>
    </lineage>
</organism>
<dbReference type="AlphaFoldDB" id="S7Q7B1"/>
<dbReference type="eggNOG" id="ENOG502SZH1">
    <property type="taxonomic scope" value="Eukaryota"/>
</dbReference>
<feature type="region of interest" description="Disordered" evidence="1">
    <location>
        <begin position="349"/>
        <end position="376"/>
    </location>
</feature>
<keyword evidence="3" id="KW-1185">Reference proteome</keyword>